<dbReference type="Proteomes" id="UP000450000">
    <property type="component" value="Unassembled WGS sequence"/>
</dbReference>
<proteinExistence type="predicted"/>
<feature type="transmembrane region" description="Helical" evidence="1">
    <location>
        <begin position="29"/>
        <end position="52"/>
    </location>
</feature>
<feature type="domain" description="DUF6458" evidence="2">
    <location>
        <begin position="1"/>
        <end position="51"/>
    </location>
</feature>
<gene>
    <name evidence="3" type="ORF">F7Q99_31815</name>
</gene>
<sequence>MGLGVSIFLLAAGVILAFAVKRDVSAVDLHMVGIILMAVGALGVILFLGLVYRGRYMVRDHIVDEPPVERRRDERL</sequence>
<dbReference type="AlphaFoldDB" id="A0A6N7L440"/>
<evidence type="ECO:0000259" key="2">
    <source>
        <dbReference type="Pfam" id="PF20059"/>
    </source>
</evidence>
<keyword evidence="4" id="KW-1185">Reference proteome</keyword>
<evidence type="ECO:0000256" key="1">
    <source>
        <dbReference type="SAM" id="Phobius"/>
    </source>
</evidence>
<dbReference type="EMBL" id="WBOF01000003">
    <property type="protein sequence ID" value="MQS16653.1"/>
    <property type="molecule type" value="Genomic_DNA"/>
</dbReference>
<comment type="caution">
    <text evidence="3">The sequence shown here is derived from an EMBL/GenBank/DDBJ whole genome shotgun (WGS) entry which is preliminary data.</text>
</comment>
<protein>
    <recommendedName>
        <fullName evidence="2">DUF6458 domain-containing protein</fullName>
    </recommendedName>
</protein>
<evidence type="ECO:0000313" key="3">
    <source>
        <dbReference type="EMBL" id="MQS16653.1"/>
    </source>
</evidence>
<dbReference type="OrthoDB" id="4775046at2"/>
<keyword evidence="1" id="KW-0472">Membrane</keyword>
<keyword evidence="1" id="KW-0812">Transmembrane</keyword>
<keyword evidence="1" id="KW-1133">Transmembrane helix</keyword>
<evidence type="ECO:0000313" key="4">
    <source>
        <dbReference type="Proteomes" id="UP000450000"/>
    </source>
</evidence>
<name>A0A6N7L440_9ACTN</name>
<reference evidence="3 4" key="1">
    <citation type="submission" date="2019-09" db="EMBL/GenBank/DDBJ databases">
        <title>Genome Sequences of Streptomyces kaniharaensis ATCC 21070.</title>
        <authorList>
            <person name="Zhu W."/>
            <person name="De Crecy-Lagard V."/>
            <person name="Richards N.G."/>
        </authorList>
    </citation>
    <scope>NUCLEOTIDE SEQUENCE [LARGE SCALE GENOMIC DNA]</scope>
    <source>
        <strain evidence="3 4">SF-557</strain>
    </source>
</reference>
<dbReference type="Pfam" id="PF20059">
    <property type="entry name" value="DUF6458"/>
    <property type="match status" value="1"/>
</dbReference>
<accession>A0A6N7L440</accession>
<dbReference type="RefSeq" id="WP_153467993.1">
    <property type="nucleotide sequence ID" value="NZ_WBOF01000003.1"/>
</dbReference>
<organism evidence="3 4">
    <name type="scientific">Streptomyces kaniharaensis</name>
    <dbReference type="NCBI Taxonomy" id="212423"/>
    <lineage>
        <taxon>Bacteria</taxon>
        <taxon>Bacillati</taxon>
        <taxon>Actinomycetota</taxon>
        <taxon>Actinomycetes</taxon>
        <taxon>Kitasatosporales</taxon>
        <taxon>Streptomycetaceae</taxon>
        <taxon>Streptomyces</taxon>
    </lineage>
</organism>
<dbReference type="InterPro" id="IPR045597">
    <property type="entry name" value="DUF6458"/>
</dbReference>